<comment type="caution">
    <text evidence="1">The sequence shown here is derived from an EMBL/GenBank/DDBJ whole genome shotgun (WGS) entry which is preliminary data.</text>
</comment>
<name>A0AAP0QZ60_9ROSI</name>
<evidence type="ECO:0000313" key="1">
    <source>
        <dbReference type="EMBL" id="KAK9228089.1"/>
    </source>
</evidence>
<dbReference type="EMBL" id="JBCGBO010000001">
    <property type="protein sequence ID" value="KAK9228089.1"/>
    <property type="molecule type" value="Genomic_DNA"/>
</dbReference>
<proteinExistence type="predicted"/>
<accession>A0AAP0QZ60</accession>
<dbReference type="AlphaFoldDB" id="A0AAP0QZ60"/>
<protein>
    <submittedName>
        <fullName evidence="1">Uncharacterized protein</fullName>
    </submittedName>
</protein>
<gene>
    <name evidence="1" type="ORF">WN944_021037</name>
</gene>
<reference evidence="1 2" key="1">
    <citation type="submission" date="2024-05" db="EMBL/GenBank/DDBJ databases">
        <title>Haplotype-resolved chromosome-level genome assembly of Huyou (Citrus changshanensis).</title>
        <authorList>
            <person name="Miao C."/>
            <person name="Chen W."/>
            <person name="Wu Y."/>
            <person name="Wang L."/>
            <person name="Zhao S."/>
            <person name="Grierson D."/>
            <person name="Xu C."/>
            <person name="Chen K."/>
        </authorList>
    </citation>
    <scope>NUCLEOTIDE SEQUENCE [LARGE SCALE GENOMIC DNA]</scope>
    <source>
        <strain evidence="1">01-14</strain>
        <tissue evidence="1">Leaf</tissue>
    </source>
</reference>
<keyword evidence="2" id="KW-1185">Reference proteome</keyword>
<evidence type="ECO:0000313" key="2">
    <source>
        <dbReference type="Proteomes" id="UP001428341"/>
    </source>
</evidence>
<sequence>MDMYLLNRRGRGLMGWASLLNQTMLRALSTSRSRSRRAYQRLAGESATFSLFGGEVAESASSSIWFNKIDTQGSDEAFQKDVQVFLTAAVRRKQQLNQNFPGMLI</sequence>
<organism evidence="1 2">
    <name type="scientific">Citrus x changshan-huyou</name>
    <dbReference type="NCBI Taxonomy" id="2935761"/>
    <lineage>
        <taxon>Eukaryota</taxon>
        <taxon>Viridiplantae</taxon>
        <taxon>Streptophyta</taxon>
        <taxon>Embryophyta</taxon>
        <taxon>Tracheophyta</taxon>
        <taxon>Spermatophyta</taxon>
        <taxon>Magnoliopsida</taxon>
        <taxon>eudicotyledons</taxon>
        <taxon>Gunneridae</taxon>
        <taxon>Pentapetalae</taxon>
        <taxon>rosids</taxon>
        <taxon>malvids</taxon>
        <taxon>Sapindales</taxon>
        <taxon>Rutaceae</taxon>
        <taxon>Aurantioideae</taxon>
        <taxon>Citrus</taxon>
    </lineage>
</organism>
<dbReference type="Proteomes" id="UP001428341">
    <property type="component" value="Unassembled WGS sequence"/>
</dbReference>